<sequence length="116" mass="13209">MQSVSSMSSMDHFWLVIFCACVAFIPRFFPLLFFTKRKIPEWFNEWMRFVPVSLFTALVVKSVFIDSKYAVITSGNLGMIISAILVGFVAYRTRSMTLSVVIGLVSVMVFVLLIHI</sequence>
<keyword evidence="1" id="KW-0812">Transmembrane</keyword>
<dbReference type="KEGG" id="lpx:ASU28_12780"/>
<dbReference type="Pfam" id="PF05437">
    <property type="entry name" value="AzlD"/>
    <property type="match status" value="1"/>
</dbReference>
<dbReference type="EMBL" id="CP032744">
    <property type="protein sequence ID" value="AYJ39793.1"/>
    <property type="molecule type" value="Genomic_DNA"/>
</dbReference>
<feature type="transmembrane region" description="Helical" evidence="1">
    <location>
        <begin position="12"/>
        <end position="34"/>
    </location>
</feature>
<dbReference type="GeneID" id="89670313"/>
<reference evidence="2 5" key="2">
    <citation type="submission" date="2018-10" db="EMBL/GenBank/DDBJ databases">
        <title>Genome seuquencing of Lactobacillus species.</title>
        <authorList>
            <person name="Baek C."/>
            <person name="Yi H."/>
        </authorList>
    </citation>
    <scope>NUCLEOTIDE SEQUENCE [LARGE SCALE GENOMIC DNA]</scope>
    <source>
        <strain evidence="2 5">DSM 10667</strain>
    </source>
</reference>
<proteinExistence type="predicted"/>
<protein>
    <submittedName>
        <fullName evidence="2">AzlD domain-containing protein</fullName>
    </submittedName>
    <submittedName>
        <fullName evidence="3">Branched-chain amino acid transporter</fullName>
    </submittedName>
</protein>
<feature type="transmembrane region" description="Helical" evidence="1">
    <location>
        <begin position="98"/>
        <end position="115"/>
    </location>
</feature>
<keyword evidence="1" id="KW-0472">Membrane</keyword>
<dbReference type="EMBL" id="BDOR01000014">
    <property type="protein sequence ID" value="GBF02738.1"/>
    <property type="molecule type" value="Genomic_DNA"/>
</dbReference>
<feature type="transmembrane region" description="Helical" evidence="1">
    <location>
        <begin position="71"/>
        <end position="91"/>
    </location>
</feature>
<feature type="transmembrane region" description="Helical" evidence="1">
    <location>
        <begin position="46"/>
        <end position="65"/>
    </location>
</feature>
<accession>A0A098R7Q5</accession>
<keyword evidence="1" id="KW-1133">Transmembrane helix</keyword>
<dbReference type="eggNOG" id="COG4392">
    <property type="taxonomic scope" value="Bacteria"/>
</dbReference>
<evidence type="ECO:0000313" key="2">
    <source>
        <dbReference type="EMBL" id="AYJ39793.1"/>
    </source>
</evidence>
<reference evidence="3 4" key="1">
    <citation type="submission" date="2017-04" db="EMBL/GenBank/DDBJ databases">
        <title>In vitro and in silico characterization of Lactobacillus paraplantarum D2-1, a starter culture for soymilk fermentation.</title>
        <authorList>
            <person name="Endo A."/>
            <person name="Sasaki F."/>
            <person name="Maeno S."/>
            <person name="Kanesaki Y."/>
            <person name="Kubota E."/>
            <person name="Torres G.A."/>
            <person name="Tomita S."/>
            <person name="Nakagawa J."/>
        </authorList>
    </citation>
    <scope>NUCLEOTIDE SEQUENCE [LARGE SCALE GENOMIC DNA]</scope>
    <source>
        <strain evidence="3 4">D2-1</strain>
    </source>
</reference>
<organism evidence="2 5">
    <name type="scientific">Lactiplantibacillus paraplantarum</name>
    <dbReference type="NCBI Taxonomy" id="60520"/>
    <lineage>
        <taxon>Bacteria</taxon>
        <taxon>Bacillati</taxon>
        <taxon>Bacillota</taxon>
        <taxon>Bacilli</taxon>
        <taxon>Lactobacillales</taxon>
        <taxon>Lactobacillaceae</taxon>
        <taxon>Lactiplantibacillus</taxon>
    </lineage>
</organism>
<evidence type="ECO:0000256" key="1">
    <source>
        <dbReference type="SAM" id="Phobius"/>
    </source>
</evidence>
<name>A0A098R7Q5_9LACO</name>
<dbReference type="RefSeq" id="WP_003639819.1">
    <property type="nucleotide sequence ID" value="NZ_AVAI01000097.1"/>
</dbReference>
<dbReference type="AlphaFoldDB" id="A0A098R7Q5"/>
<dbReference type="Proteomes" id="UP000277896">
    <property type="component" value="Chromosome"/>
</dbReference>
<keyword evidence="4" id="KW-1185">Reference proteome</keyword>
<dbReference type="InterPro" id="IPR008407">
    <property type="entry name" value="Brnchd-chn_aa_trnsp_AzlD"/>
</dbReference>
<dbReference type="Proteomes" id="UP000236162">
    <property type="component" value="Unassembled WGS sequence"/>
</dbReference>
<evidence type="ECO:0000313" key="4">
    <source>
        <dbReference type="Proteomes" id="UP000236162"/>
    </source>
</evidence>
<gene>
    <name evidence="3" type="primary">azlD_2</name>
    <name evidence="2" type="ORF">LP667_13820</name>
    <name evidence="3" type="ORF">LPPLD21_02288</name>
</gene>
<evidence type="ECO:0000313" key="3">
    <source>
        <dbReference type="EMBL" id="GBF02738.1"/>
    </source>
</evidence>
<evidence type="ECO:0000313" key="5">
    <source>
        <dbReference type="Proteomes" id="UP000277896"/>
    </source>
</evidence>